<keyword evidence="8" id="KW-1185">Reference proteome</keyword>
<evidence type="ECO:0000313" key="7">
    <source>
        <dbReference type="EMBL" id="GAA2359884.1"/>
    </source>
</evidence>
<name>A0ABP5TUK7_9ACTN</name>
<feature type="domain" description="OmpR/PhoB-type" evidence="6">
    <location>
        <begin position="1"/>
        <end position="99"/>
    </location>
</feature>
<sequence length="250" mass="26917">MNDIRIEVLGPLEAAVGGRPVALGGPKQRAVLAALLLAEGRLLTVEHLVDVLWPEDPPTTAITKVQGHVSALRKALAEAGCATPADVLVTRAPGYLLRGPALRTDLDAFDRLVSDAAARTPRDPAGALRLLTAALALWRGPAFADVAAPAIQAAAARLADRRLAAAEDRAEIELGLGRHREALDQLGSLLDEHPFRDRLRELHMLALIRMERPMEAIVSYERCRTILSRELGVEPCGRLRRLAASIGYPS</sequence>
<evidence type="ECO:0000256" key="5">
    <source>
        <dbReference type="PROSITE-ProRule" id="PRU01091"/>
    </source>
</evidence>
<dbReference type="Proteomes" id="UP001501444">
    <property type="component" value="Unassembled WGS sequence"/>
</dbReference>
<organism evidence="7 8">
    <name type="scientific">Dactylosporangium salmoneum</name>
    <dbReference type="NCBI Taxonomy" id="53361"/>
    <lineage>
        <taxon>Bacteria</taxon>
        <taxon>Bacillati</taxon>
        <taxon>Actinomycetota</taxon>
        <taxon>Actinomycetes</taxon>
        <taxon>Micromonosporales</taxon>
        <taxon>Micromonosporaceae</taxon>
        <taxon>Dactylosporangium</taxon>
    </lineage>
</organism>
<dbReference type="InterPro" id="IPR001867">
    <property type="entry name" value="OmpR/PhoB-type_DNA-bd"/>
</dbReference>
<dbReference type="Pfam" id="PF00486">
    <property type="entry name" value="Trans_reg_C"/>
    <property type="match status" value="1"/>
</dbReference>
<dbReference type="InterPro" id="IPR051677">
    <property type="entry name" value="AfsR-DnrI-RedD_regulator"/>
</dbReference>
<dbReference type="RefSeq" id="WP_344615344.1">
    <property type="nucleotide sequence ID" value="NZ_BAAARV010000046.1"/>
</dbReference>
<evidence type="ECO:0000256" key="3">
    <source>
        <dbReference type="ARBA" id="ARBA00023125"/>
    </source>
</evidence>
<comment type="caution">
    <text evidence="7">The sequence shown here is derived from an EMBL/GenBank/DDBJ whole genome shotgun (WGS) entry which is preliminary data.</text>
</comment>
<dbReference type="Pfam" id="PF03704">
    <property type="entry name" value="BTAD"/>
    <property type="match status" value="1"/>
</dbReference>
<proteinExistence type="inferred from homology"/>
<keyword evidence="4" id="KW-0804">Transcription</keyword>
<accession>A0ABP5TUK7</accession>
<dbReference type="InterPro" id="IPR005158">
    <property type="entry name" value="BTAD"/>
</dbReference>
<protein>
    <recommendedName>
        <fullName evidence="6">OmpR/PhoB-type domain-containing protein</fullName>
    </recommendedName>
</protein>
<dbReference type="SMART" id="SM00862">
    <property type="entry name" value="Trans_reg_C"/>
    <property type="match status" value="1"/>
</dbReference>
<dbReference type="PROSITE" id="PS51755">
    <property type="entry name" value="OMPR_PHOB"/>
    <property type="match status" value="1"/>
</dbReference>
<dbReference type="Gene3D" id="1.10.10.10">
    <property type="entry name" value="Winged helix-like DNA-binding domain superfamily/Winged helix DNA-binding domain"/>
    <property type="match status" value="1"/>
</dbReference>
<dbReference type="InterPro" id="IPR011990">
    <property type="entry name" value="TPR-like_helical_dom_sf"/>
</dbReference>
<dbReference type="EMBL" id="BAAARV010000046">
    <property type="protein sequence ID" value="GAA2359884.1"/>
    <property type="molecule type" value="Genomic_DNA"/>
</dbReference>
<dbReference type="InterPro" id="IPR016032">
    <property type="entry name" value="Sig_transdc_resp-reg_C-effctor"/>
</dbReference>
<keyword evidence="3 5" id="KW-0238">DNA-binding</keyword>
<dbReference type="SUPFAM" id="SSF48452">
    <property type="entry name" value="TPR-like"/>
    <property type="match status" value="1"/>
</dbReference>
<dbReference type="PANTHER" id="PTHR35807:SF1">
    <property type="entry name" value="TRANSCRIPTIONAL REGULATOR REDD"/>
    <property type="match status" value="1"/>
</dbReference>
<keyword evidence="2" id="KW-0805">Transcription regulation</keyword>
<comment type="similarity">
    <text evidence="1">Belongs to the AfsR/DnrI/RedD regulatory family.</text>
</comment>
<feature type="DNA-binding region" description="OmpR/PhoB-type" evidence="5">
    <location>
        <begin position="1"/>
        <end position="99"/>
    </location>
</feature>
<evidence type="ECO:0000256" key="1">
    <source>
        <dbReference type="ARBA" id="ARBA00005820"/>
    </source>
</evidence>
<evidence type="ECO:0000256" key="4">
    <source>
        <dbReference type="ARBA" id="ARBA00023163"/>
    </source>
</evidence>
<dbReference type="SMART" id="SM01043">
    <property type="entry name" value="BTAD"/>
    <property type="match status" value="1"/>
</dbReference>
<dbReference type="SUPFAM" id="SSF46894">
    <property type="entry name" value="C-terminal effector domain of the bipartite response regulators"/>
    <property type="match status" value="1"/>
</dbReference>
<gene>
    <name evidence="7" type="ORF">GCM10010170_054420</name>
</gene>
<dbReference type="PANTHER" id="PTHR35807">
    <property type="entry name" value="TRANSCRIPTIONAL REGULATOR REDD-RELATED"/>
    <property type="match status" value="1"/>
</dbReference>
<evidence type="ECO:0000259" key="6">
    <source>
        <dbReference type="PROSITE" id="PS51755"/>
    </source>
</evidence>
<evidence type="ECO:0000313" key="8">
    <source>
        <dbReference type="Proteomes" id="UP001501444"/>
    </source>
</evidence>
<dbReference type="InterPro" id="IPR036388">
    <property type="entry name" value="WH-like_DNA-bd_sf"/>
</dbReference>
<dbReference type="Gene3D" id="1.25.40.10">
    <property type="entry name" value="Tetratricopeptide repeat domain"/>
    <property type="match status" value="1"/>
</dbReference>
<dbReference type="CDD" id="cd15831">
    <property type="entry name" value="BTAD"/>
    <property type="match status" value="1"/>
</dbReference>
<reference evidence="8" key="1">
    <citation type="journal article" date="2019" name="Int. J. Syst. Evol. Microbiol.">
        <title>The Global Catalogue of Microorganisms (GCM) 10K type strain sequencing project: providing services to taxonomists for standard genome sequencing and annotation.</title>
        <authorList>
            <consortium name="The Broad Institute Genomics Platform"/>
            <consortium name="The Broad Institute Genome Sequencing Center for Infectious Disease"/>
            <person name="Wu L."/>
            <person name="Ma J."/>
        </authorList>
    </citation>
    <scope>NUCLEOTIDE SEQUENCE [LARGE SCALE GENOMIC DNA]</scope>
    <source>
        <strain evidence="8">JCM 3272</strain>
    </source>
</reference>
<evidence type="ECO:0000256" key="2">
    <source>
        <dbReference type="ARBA" id="ARBA00023015"/>
    </source>
</evidence>